<dbReference type="EMBL" id="MTKO01000094">
    <property type="protein sequence ID" value="RWX44464.1"/>
    <property type="molecule type" value="Genomic_DNA"/>
</dbReference>
<sequence length="186" mass="20690">MSFRKKLQASQCCLYVIDPQERLMAHIHEGRRVIRNIELMIRLAETLAFPVIANTQYKKGIGPLVEELVPLLADRPCVDKTEFNGLDNPGVRCMLDKLPSTVDTLLLCGVESHICVYQTALGAMQAGYDVRVVADAVSSRTPENDAYGKERLREIGVVVAPAEMIIYELLQKAGTPAFKAMLPYLK</sequence>
<comment type="caution">
    <text evidence="2">The sequence shown here is derived from an EMBL/GenBank/DDBJ whole genome shotgun (WGS) entry which is preliminary data.</text>
</comment>
<dbReference type="Gene3D" id="3.40.50.850">
    <property type="entry name" value="Isochorismatase-like"/>
    <property type="match status" value="1"/>
</dbReference>
<dbReference type="InterPro" id="IPR000868">
    <property type="entry name" value="Isochorismatase-like_dom"/>
</dbReference>
<gene>
    <name evidence="2" type="ORF">H206_01698</name>
</gene>
<dbReference type="InterPro" id="IPR036380">
    <property type="entry name" value="Isochorismatase-like_sf"/>
</dbReference>
<protein>
    <submittedName>
        <fullName evidence="2">Nicotinamidase-related amidase</fullName>
    </submittedName>
</protein>
<keyword evidence="3" id="KW-1185">Reference proteome</keyword>
<dbReference type="PANTHER" id="PTHR14119">
    <property type="entry name" value="HYDROLASE"/>
    <property type="match status" value="1"/>
</dbReference>
<dbReference type="Pfam" id="PF00857">
    <property type="entry name" value="Isochorismatase"/>
    <property type="match status" value="1"/>
</dbReference>
<reference evidence="2 3" key="1">
    <citation type="submission" date="2017-01" db="EMBL/GenBank/DDBJ databases">
        <title>The cable genome- insights into the physiology and evolution of filamentous bacteria capable of sulfide oxidation via long distance electron transfer.</title>
        <authorList>
            <person name="Schreiber L."/>
            <person name="Bjerg J.T."/>
            <person name="Boggild A."/>
            <person name="Van De Vossenberg J."/>
            <person name="Meysman F."/>
            <person name="Nielsen L.P."/>
            <person name="Schramm A."/>
            <person name="Kjeldsen K.U."/>
        </authorList>
    </citation>
    <scope>NUCLEOTIDE SEQUENCE [LARGE SCALE GENOMIC DNA]</scope>
    <source>
        <strain evidence="2">MCF</strain>
    </source>
</reference>
<dbReference type="SUPFAM" id="SSF52499">
    <property type="entry name" value="Isochorismatase-like hydrolases"/>
    <property type="match status" value="1"/>
</dbReference>
<accession>A0A3S3R514</accession>
<organism evidence="2 3">
    <name type="scientific">Candidatus Electrothrix aarhusensis</name>
    <dbReference type="NCBI Taxonomy" id="1859131"/>
    <lineage>
        <taxon>Bacteria</taxon>
        <taxon>Pseudomonadati</taxon>
        <taxon>Thermodesulfobacteriota</taxon>
        <taxon>Desulfobulbia</taxon>
        <taxon>Desulfobulbales</taxon>
        <taxon>Desulfobulbaceae</taxon>
        <taxon>Candidatus Electrothrix</taxon>
    </lineage>
</organism>
<evidence type="ECO:0000313" key="3">
    <source>
        <dbReference type="Proteomes" id="UP000287853"/>
    </source>
</evidence>
<proteinExistence type="predicted"/>
<name>A0A3S3R514_9BACT</name>
<evidence type="ECO:0000313" key="2">
    <source>
        <dbReference type="EMBL" id="RWX44464.1"/>
    </source>
</evidence>
<feature type="domain" description="Isochorismatase-like" evidence="1">
    <location>
        <begin position="13"/>
        <end position="162"/>
    </location>
</feature>
<evidence type="ECO:0000259" key="1">
    <source>
        <dbReference type="Pfam" id="PF00857"/>
    </source>
</evidence>
<dbReference type="PANTHER" id="PTHR14119:SF3">
    <property type="entry name" value="ISOCHORISMATASE DOMAIN-CONTAINING PROTEIN 2"/>
    <property type="match status" value="1"/>
</dbReference>
<dbReference type="AlphaFoldDB" id="A0A3S3R514"/>
<dbReference type="Proteomes" id="UP000287853">
    <property type="component" value="Unassembled WGS sequence"/>
</dbReference>
<dbReference type="InterPro" id="IPR050993">
    <property type="entry name" value="Isochorismatase_domain"/>
</dbReference>